<evidence type="ECO:0000259" key="1">
    <source>
        <dbReference type="Pfam" id="PF13524"/>
    </source>
</evidence>
<reference evidence="2" key="1">
    <citation type="journal article" date="2015" name="Nature">
        <title>Complex archaea that bridge the gap between prokaryotes and eukaryotes.</title>
        <authorList>
            <person name="Spang A."/>
            <person name="Saw J.H."/>
            <person name="Jorgensen S.L."/>
            <person name="Zaremba-Niedzwiedzka K."/>
            <person name="Martijn J."/>
            <person name="Lind A.E."/>
            <person name="van Eijk R."/>
            <person name="Schleper C."/>
            <person name="Guy L."/>
            <person name="Ettema T.J."/>
        </authorList>
    </citation>
    <scope>NUCLEOTIDE SEQUENCE</scope>
</reference>
<feature type="domain" description="Spore protein YkvP/CgeB glycosyl transferase-like" evidence="1">
    <location>
        <begin position="201"/>
        <end position="340"/>
    </location>
</feature>
<dbReference type="InterPro" id="IPR055259">
    <property type="entry name" value="YkvP/CgeB_Glyco_trans-like"/>
</dbReference>
<organism evidence="2">
    <name type="scientific">marine sediment metagenome</name>
    <dbReference type="NCBI Taxonomy" id="412755"/>
    <lineage>
        <taxon>unclassified sequences</taxon>
        <taxon>metagenomes</taxon>
        <taxon>ecological metagenomes</taxon>
    </lineage>
</organism>
<proteinExistence type="predicted"/>
<comment type="caution">
    <text evidence="2">The sequence shown here is derived from an EMBL/GenBank/DDBJ whole genome shotgun (WGS) entry which is preliminary data.</text>
</comment>
<evidence type="ECO:0000313" key="2">
    <source>
        <dbReference type="EMBL" id="KKL91909.1"/>
    </source>
</evidence>
<gene>
    <name evidence="2" type="ORF">LCGC14_1890010</name>
</gene>
<dbReference type="EMBL" id="LAZR01019610">
    <property type="protein sequence ID" value="KKL91909.1"/>
    <property type="molecule type" value="Genomic_DNA"/>
</dbReference>
<accession>A0A0F9FZQ9</accession>
<protein>
    <recommendedName>
        <fullName evidence="1">Spore protein YkvP/CgeB glycosyl transferase-like domain-containing protein</fullName>
    </recommendedName>
</protein>
<name>A0A0F9FZQ9_9ZZZZ</name>
<dbReference type="AlphaFoldDB" id="A0A0F9FZQ9"/>
<dbReference type="Pfam" id="PF13524">
    <property type="entry name" value="Glyco_trans_1_2"/>
    <property type="match status" value="1"/>
</dbReference>
<sequence length="350" mass="40226">MPNILFLNIYYQNFMDQHYQDNPHLASAGSEEQHASLQAAMFGDSDFYSRAMSKLGWSAKDLITNAEKSQRRWAAEFAFNSTSLQDILIEQIRILEPDVIYAQAPWTINKEVYKAIRPVIKLLVGQAGFPIEQYSGAETQFDLFFTTIPENVAKFKEVEIDAYYNPLGFDPRVIEFDLSESEIEYPLTFVGGLTGNHKSRRVFLDLISDHFIIDCWGYGYGELLLKPNIHYHGEIWGRDMFEVLRRSYITLNNHIDTVSDCVGNMRMFESTGCGALLFTDDGSNLDDLFERGNEVIVYENYEHCLELLLEYADKPDERSTIAKAGQRRTLADHTYARRMELVAKVLEAKL</sequence>